<dbReference type="InterPro" id="IPR009057">
    <property type="entry name" value="Homeodomain-like_sf"/>
</dbReference>
<dbReference type="Gene3D" id="1.10.357.10">
    <property type="entry name" value="Tetracycline Repressor, domain 2"/>
    <property type="match status" value="1"/>
</dbReference>
<dbReference type="InterPro" id="IPR039532">
    <property type="entry name" value="TetR_C_Firmicutes"/>
</dbReference>
<protein>
    <recommendedName>
        <fullName evidence="3">HTH tetR-type domain-containing protein</fullName>
    </recommendedName>
</protein>
<dbReference type="InterPro" id="IPR001647">
    <property type="entry name" value="HTH_TetR"/>
</dbReference>
<dbReference type="Proteomes" id="UP000078520">
    <property type="component" value="Unassembled WGS sequence"/>
</dbReference>
<evidence type="ECO:0000256" key="2">
    <source>
        <dbReference type="PROSITE-ProRule" id="PRU00335"/>
    </source>
</evidence>
<sequence length="182" mass="21160">MSRRIAEQTKEWIIEAFIDLLKTKSFEEIKTTEICKKAQVSRNTFYRKFNSKNDIVEKIADNLIANYISQIQSKSPEKFQDLITIVFQFGKDNFEILKTLSDNNLLSIVLKKLNSLGPKLYQSVELPWHTFNADDSIKIMMNFFIGGFWNILTDWISNPSKYSIDELAEKTTAALENVIMFI</sequence>
<dbReference type="SUPFAM" id="SSF46689">
    <property type="entry name" value="Homeodomain-like"/>
    <property type="match status" value="1"/>
</dbReference>
<dbReference type="EMBL" id="LVKI01000001">
    <property type="protein sequence ID" value="OAQ09113.1"/>
    <property type="molecule type" value="Genomic_DNA"/>
</dbReference>
<dbReference type="PANTHER" id="PTHR43479:SF11">
    <property type="entry name" value="ACREF_ENVCD OPERON REPRESSOR-RELATED"/>
    <property type="match status" value="1"/>
</dbReference>
<organism evidence="4 5">
    <name type="scientific">Ligilactobacillus aviarius</name>
    <dbReference type="NCBI Taxonomy" id="1606"/>
    <lineage>
        <taxon>Bacteria</taxon>
        <taxon>Bacillati</taxon>
        <taxon>Bacillota</taxon>
        <taxon>Bacilli</taxon>
        <taxon>Lactobacillales</taxon>
        <taxon>Lactobacillaceae</taxon>
        <taxon>Ligilactobacillus</taxon>
    </lineage>
</organism>
<reference evidence="5" key="1">
    <citation type="submission" date="2016-03" db="EMBL/GenBank/DDBJ databases">
        <authorList>
            <person name="Johnson T.J."/>
            <person name="Youmans B."/>
            <person name="Case K."/>
            <person name="Noll S."/>
        </authorList>
    </citation>
    <scope>NUCLEOTIDE SEQUENCE [LARGE SCALE GENOMIC DNA]</scope>
    <source>
        <strain evidence="5">UMNLAv8</strain>
    </source>
</reference>
<dbReference type="OrthoDB" id="9810250at2"/>
<dbReference type="AlphaFoldDB" id="A0A179C1X0"/>
<feature type="domain" description="HTH tetR-type" evidence="3">
    <location>
        <begin position="7"/>
        <end position="67"/>
    </location>
</feature>
<dbReference type="Pfam" id="PF00440">
    <property type="entry name" value="TetR_N"/>
    <property type="match status" value="1"/>
</dbReference>
<dbReference type="InterPro" id="IPR050624">
    <property type="entry name" value="HTH-type_Tx_Regulator"/>
</dbReference>
<evidence type="ECO:0000313" key="4">
    <source>
        <dbReference type="EMBL" id="OAQ09113.1"/>
    </source>
</evidence>
<feature type="DNA-binding region" description="H-T-H motif" evidence="2">
    <location>
        <begin position="30"/>
        <end position="49"/>
    </location>
</feature>
<dbReference type="PROSITE" id="PS50977">
    <property type="entry name" value="HTH_TETR_2"/>
    <property type="match status" value="1"/>
</dbReference>
<gene>
    <name evidence="4" type="ORF">A3O14_01515</name>
</gene>
<evidence type="ECO:0000313" key="5">
    <source>
        <dbReference type="Proteomes" id="UP000078520"/>
    </source>
</evidence>
<keyword evidence="1 2" id="KW-0238">DNA-binding</keyword>
<name>A0A179C1X0_9LACO</name>
<dbReference type="PANTHER" id="PTHR43479">
    <property type="entry name" value="ACREF/ENVCD OPERON REPRESSOR-RELATED"/>
    <property type="match status" value="1"/>
</dbReference>
<dbReference type="GO" id="GO:0003677">
    <property type="term" value="F:DNA binding"/>
    <property type="evidence" value="ECO:0007669"/>
    <property type="project" value="UniProtKB-UniRule"/>
</dbReference>
<dbReference type="Pfam" id="PF14278">
    <property type="entry name" value="TetR_C_8"/>
    <property type="match status" value="1"/>
</dbReference>
<dbReference type="RefSeq" id="WP_064208076.1">
    <property type="nucleotide sequence ID" value="NZ_LVKC01000022.1"/>
</dbReference>
<accession>A0A179C1X0</accession>
<evidence type="ECO:0000259" key="3">
    <source>
        <dbReference type="PROSITE" id="PS50977"/>
    </source>
</evidence>
<proteinExistence type="predicted"/>
<comment type="caution">
    <text evidence="4">The sequence shown here is derived from an EMBL/GenBank/DDBJ whole genome shotgun (WGS) entry which is preliminary data.</text>
</comment>
<evidence type="ECO:0000256" key="1">
    <source>
        <dbReference type="ARBA" id="ARBA00023125"/>
    </source>
</evidence>